<evidence type="ECO:0000256" key="8">
    <source>
        <dbReference type="SAM" id="SignalP"/>
    </source>
</evidence>
<evidence type="ECO:0000313" key="10">
    <source>
        <dbReference type="EMBL" id="MDX6806803.1"/>
    </source>
</evidence>
<proteinExistence type="predicted"/>
<reference evidence="10 11" key="1">
    <citation type="submission" date="2023-11" db="EMBL/GenBank/DDBJ databases">
        <authorList>
            <person name="Bao R."/>
        </authorList>
    </citation>
    <scope>NUCLEOTIDE SEQUENCE [LARGE SCALE GENOMIC DNA]</scope>
    <source>
        <strain evidence="10 11">PJ23</strain>
    </source>
</reference>
<feature type="domain" description="Peptidase M48" evidence="9">
    <location>
        <begin position="78"/>
        <end position="251"/>
    </location>
</feature>
<keyword evidence="4 10" id="KW-0378">Hydrolase</keyword>
<dbReference type="GO" id="GO:0008237">
    <property type="term" value="F:metallopeptidase activity"/>
    <property type="evidence" value="ECO:0007669"/>
    <property type="project" value="UniProtKB-KW"/>
</dbReference>
<evidence type="ECO:0000256" key="3">
    <source>
        <dbReference type="ARBA" id="ARBA00022723"/>
    </source>
</evidence>
<organism evidence="10 11">
    <name type="scientific">Terrihabitans rhizophilus</name>
    <dbReference type="NCBI Taxonomy" id="3092662"/>
    <lineage>
        <taxon>Bacteria</taxon>
        <taxon>Pseudomonadati</taxon>
        <taxon>Pseudomonadota</taxon>
        <taxon>Alphaproteobacteria</taxon>
        <taxon>Hyphomicrobiales</taxon>
        <taxon>Terrihabitans</taxon>
    </lineage>
</organism>
<feature type="region of interest" description="Disordered" evidence="7">
    <location>
        <begin position="226"/>
        <end position="246"/>
    </location>
</feature>
<dbReference type="InterPro" id="IPR051156">
    <property type="entry name" value="Mito/Outer_Membr_Metalloprot"/>
</dbReference>
<evidence type="ECO:0000259" key="9">
    <source>
        <dbReference type="Pfam" id="PF01435"/>
    </source>
</evidence>
<keyword evidence="6 10" id="KW-0482">Metalloprotease</keyword>
<comment type="cofactor">
    <cofactor evidence="1">
        <name>Zn(2+)</name>
        <dbReference type="ChEBI" id="CHEBI:29105"/>
    </cofactor>
</comment>
<dbReference type="Gene3D" id="3.30.2010.10">
    <property type="entry name" value="Metalloproteases ('zincins'), catalytic domain"/>
    <property type="match status" value="1"/>
</dbReference>
<evidence type="ECO:0000256" key="4">
    <source>
        <dbReference type="ARBA" id="ARBA00022801"/>
    </source>
</evidence>
<dbReference type="Pfam" id="PF01435">
    <property type="entry name" value="Peptidase_M48"/>
    <property type="match status" value="1"/>
</dbReference>
<keyword evidence="8" id="KW-0732">Signal</keyword>
<dbReference type="PANTHER" id="PTHR22726:SF1">
    <property type="entry name" value="METALLOENDOPEPTIDASE OMA1, MITOCHONDRIAL"/>
    <property type="match status" value="1"/>
</dbReference>
<evidence type="ECO:0000256" key="6">
    <source>
        <dbReference type="ARBA" id="ARBA00023049"/>
    </source>
</evidence>
<comment type="caution">
    <text evidence="10">The sequence shown here is derived from an EMBL/GenBank/DDBJ whole genome shotgun (WGS) entry which is preliminary data.</text>
</comment>
<keyword evidence="2" id="KW-0645">Protease</keyword>
<dbReference type="RefSeq" id="WP_319844930.1">
    <property type="nucleotide sequence ID" value="NZ_JAXAFJ010000007.1"/>
</dbReference>
<dbReference type="InterPro" id="IPR001915">
    <property type="entry name" value="Peptidase_M48"/>
</dbReference>
<gene>
    <name evidence="10" type="ORF">SCD90_12075</name>
</gene>
<keyword evidence="11" id="KW-1185">Reference proteome</keyword>
<accession>A0ABU4RRJ8</accession>
<evidence type="ECO:0000256" key="5">
    <source>
        <dbReference type="ARBA" id="ARBA00022833"/>
    </source>
</evidence>
<dbReference type="EC" id="3.4.24.-" evidence="10"/>
<dbReference type="CDD" id="cd07324">
    <property type="entry name" value="M48C_Oma1-like"/>
    <property type="match status" value="1"/>
</dbReference>
<keyword evidence="3" id="KW-0479">Metal-binding</keyword>
<protein>
    <submittedName>
        <fullName evidence="10">M48 family metalloprotease</fullName>
        <ecNumber evidence="10">3.4.24.-</ecNumber>
    </submittedName>
</protein>
<keyword evidence="5" id="KW-0862">Zinc</keyword>
<evidence type="ECO:0000256" key="7">
    <source>
        <dbReference type="SAM" id="MobiDB-lite"/>
    </source>
</evidence>
<dbReference type="EMBL" id="JAXAFJ010000007">
    <property type="protein sequence ID" value="MDX6806803.1"/>
    <property type="molecule type" value="Genomic_DNA"/>
</dbReference>
<sequence>MRRSMGVRFRIGGLVAAALLLASCSTARAPEPVLGIAPNAAPRLVGADTPTRREHNRILKAYGGAYSDPALENLLTGIAAKVSQGSERPDIVYRITILNSPSVNAFALPTGDLYVTRGLLALASDSSEIAAVIAHEMGHVTARHAFVRADRERQAVLVSRVANDVLNDPEAGENSMAKARLALAKFSREQELEADALGIRTLAKAGYDPYGSVRFLSAMGRNASLKAASPGDQRQADVTSSHPATPERIQLALDAARATKAERAVTDRDAFLTALQGLVYGDDPSQGFVRGNRFIHPLLGFQFEAPAGFVLDNTSESIVGIGPDDTALRLDSVKVPANAPIGDYLGRDLMSGVETGPVENITINGFPAATTTATGRDWQFRMVGIRFGSDVYRVVYAARRLTPEQDALFRGSLLSFRRLSGQEAVNVRPQRVAVVRVGAGETVESLAGRMAFSDRQVERFLVLNGLNAGEALKSGSRVKLIVE</sequence>
<dbReference type="PROSITE" id="PS51257">
    <property type="entry name" value="PROKAR_LIPOPROTEIN"/>
    <property type="match status" value="1"/>
</dbReference>
<dbReference type="PANTHER" id="PTHR22726">
    <property type="entry name" value="METALLOENDOPEPTIDASE OMA1"/>
    <property type="match status" value="1"/>
</dbReference>
<dbReference type="Proteomes" id="UP001274321">
    <property type="component" value="Unassembled WGS sequence"/>
</dbReference>
<evidence type="ECO:0000313" key="11">
    <source>
        <dbReference type="Proteomes" id="UP001274321"/>
    </source>
</evidence>
<feature type="chain" id="PRO_5045568171" evidence="8">
    <location>
        <begin position="30"/>
        <end position="483"/>
    </location>
</feature>
<feature type="signal peptide" evidence="8">
    <location>
        <begin position="1"/>
        <end position="29"/>
    </location>
</feature>
<evidence type="ECO:0000256" key="1">
    <source>
        <dbReference type="ARBA" id="ARBA00001947"/>
    </source>
</evidence>
<evidence type="ECO:0000256" key="2">
    <source>
        <dbReference type="ARBA" id="ARBA00022670"/>
    </source>
</evidence>
<name>A0ABU4RRJ8_9HYPH</name>